<dbReference type="AlphaFoldDB" id="A0A4Q2KDY0"/>
<protein>
    <submittedName>
        <fullName evidence="1">Uncharacterized protein</fullName>
    </submittedName>
</protein>
<keyword evidence="2" id="KW-1185">Reference proteome</keyword>
<gene>
    <name evidence="1" type="ORF">ESZ91_04800</name>
</gene>
<evidence type="ECO:0000313" key="2">
    <source>
        <dbReference type="Proteomes" id="UP000291269"/>
    </source>
</evidence>
<sequence>MIEKKGLFYEFEYYLLPDDVSSVAELEEKYGHRAFETVRYEQKTCMAPYVTGESERIETISVSDYSLAFDATLFVLPQKEYDAKLRENIAKTCPSCHYYTDDGDEDISTHYDEISYDNVCYRHSIDGEFPYFARAAFFWEKFAAARGKLEKLLDKGKVKAAKKLFETIKAGAVISDSFLFKKGDVYTVCFVGAREDVYSVMVDAVLQCRTDDIPDTWEFYPYLKKGVFTYNKKETGFDMKKTPPLFSVKEEDGWFRLHFAAPERYSKKRAWMYKEAAYLYLCEQMGEDLMLFFTNERGDAEKGEPLISAEAVCRMFESRVTDEIKEQYPESLYRPIARMDGQNAPGKDLPFRGDTQYFTTAAPSISIPSLSGEQSLLHEEYGFTFGYLYVGGLDFDNDTENAEKVMATLAHYMSGGKKKNSVSAASTGATYYTSGFSLEFLMLDGHSLYEKFRLLAPVLKKFGARLVVLKGGRPLVYDCENGPRIASETLS</sequence>
<evidence type="ECO:0000313" key="1">
    <source>
        <dbReference type="EMBL" id="RXZ61712.1"/>
    </source>
</evidence>
<reference evidence="1 2" key="1">
    <citation type="journal article" date="2019" name="Gut">
        <title>Antibiotics-induced monodominance of a novel gut bacterial order.</title>
        <authorList>
            <person name="Hildebrand F."/>
            <person name="Moitinho-Silva L."/>
            <person name="Blasche S."/>
            <person name="Jahn M.T."/>
            <person name="Gossmann T.I."/>
            <person name="Heuerta-Cepas J."/>
            <person name="Hercog R."/>
            <person name="Luetge M."/>
            <person name="Bahram M."/>
            <person name="Pryszlak A."/>
            <person name="Alves R.J."/>
            <person name="Waszak S.M."/>
            <person name="Zhu A."/>
            <person name="Ye L."/>
            <person name="Costea P.I."/>
            <person name="Aalvink S."/>
            <person name="Belzer C."/>
            <person name="Forslund S.K."/>
            <person name="Sunagawa S."/>
            <person name="Hentschel U."/>
            <person name="Merten C."/>
            <person name="Patil K.R."/>
            <person name="Benes V."/>
            <person name="Bork P."/>
        </authorList>
    </citation>
    <scope>NUCLEOTIDE SEQUENCE [LARGE SCALE GENOMIC DNA]</scope>
    <source>
        <strain evidence="1 2">HDS1380</strain>
    </source>
</reference>
<comment type="caution">
    <text evidence="1">The sequence shown here is derived from an EMBL/GenBank/DDBJ whole genome shotgun (WGS) entry which is preliminary data.</text>
</comment>
<dbReference type="EMBL" id="SDOZ01000002">
    <property type="protein sequence ID" value="RXZ61712.1"/>
    <property type="molecule type" value="Genomic_DNA"/>
</dbReference>
<proteinExistence type="predicted"/>
<dbReference type="Proteomes" id="UP000291269">
    <property type="component" value="Unassembled WGS sequence"/>
</dbReference>
<accession>A0A4Q2KDY0</accession>
<name>A0A4Q2KDY0_9FIRM</name>
<dbReference type="RefSeq" id="WP_129224645.1">
    <property type="nucleotide sequence ID" value="NZ_SDOZ01000002.1"/>
</dbReference>
<organism evidence="1 2">
    <name type="scientific">Candidatus Borkfalkia ceftriaxoniphila</name>
    <dbReference type="NCBI Taxonomy" id="2508949"/>
    <lineage>
        <taxon>Bacteria</taxon>
        <taxon>Bacillati</taxon>
        <taxon>Bacillota</taxon>
        <taxon>Clostridia</taxon>
        <taxon>Christensenellales</taxon>
        <taxon>Christensenellaceae</taxon>
        <taxon>Candidatus Borkfalkia</taxon>
    </lineage>
</organism>